<dbReference type="InterPro" id="IPR036704">
    <property type="entry name" value="RraA/RraA-like_sf"/>
</dbReference>
<dbReference type="OrthoDB" id="943692at2"/>
<keyword evidence="12" id="KW-0456">Lyase</keyword>
<dbReference type="NCBIfam" id="NF006731">
    <property type="entry name" value="PRK09262.1"/>
    <property type="match status" value="1"/>
</dbReference>
<dbReference type="SUPFAM" id="SSF89562">
    <property type="entry name" value="RraA-like"/>
    <property type="match status" value="1"/>
</dbReference>
<keyword evidence="10 18" id="KW-0479">Metal-binding</keyword>
<dbReference type="GO" id="GO:0047443">
    <property type="term" value="F:4-hydroxy-4-methyl-2-oxoglutarate aldolase activity"/>
    <property type="evidence" value="ECO:0007669"/>
    <property type="project" value="UniProtKB-EC"/>
</dbReference>
<dbReference type="EC" id="4.1.1.112" evidence="8"/>
<evidence type="ECO:0000256" key="15">
    <source>
        <dbReference type="ARBA" id="ARBA00032305"/>
    </source>
</evidence>
<dbReference type="EC" id="4.1.3.17" evidence="7"/>
<comment type="caution">
    <text evidence="19">The sequence shown here is derived from an EMBL/GenBank/DDBJ whole genome shotgun (WGS) entry which is preliminary data.</text>
</comment>
<evidence type="ECO:0000313" key="20">
    <source>
        <dbReference type="Proteomes" id="UP000291144"/>
    </source>
</evidence>
<evidence type="ECO:0000256" key="5">
    <source>
        <dbReference type="ARBA" id="ARBA00011233"/>
    </source>
</evidence>
<comment type="catalytic activity">
    <reaction evidence="1">
        <text>4-hydroxy-4-methyl-2-oxoglutarate = 2 pyruvate</text>
        <dbReference type="Rhea" id="RHEA:22748"/>
        <dbReference type="ChEBI" id="CHEBI:15361"/>
        <dbReference type="ChEBI" id="CHEBI:58276"/>
        <dbReference type="EC" id="4.1.3.17"/>
    </reaction>
</comment>
<keyword evidence="11 18" id="KW-0460">Magnesium</keyword>
<comment type="cofactor">
    <cofactor evidence="3">
        <name>a divalent metal cation</name>
        <dbReference type="ChEBI" id="CHEBI:60240"/>
    </cofactor>
</comment>
<evidence type="ECO:0000256" key="8">
    <source>
        <dbReference type="ARBA" id="ARBA00012947"/>
    </source>
</evidence>
<evidence type="ECO:0000313" key="19">
    <source>
        <dbReference type="EMBL" id="TCC62015.1"/>
    </source>
</evidence>
<comment type="similarity">
    <text evidence="4">Belongs to the class II aldolase/RraA-like family.</text>
</comment>
<evidence type="ECO:0000256" key="16">
    <source>
        <dbReference type="ARBA" id="ARBA00047973"/>
    </source>
</evidence>
<keyword evidence="20" id="KW-1185">Reference proteome</keyword>
<dbReference type="Proteomes" id="UP000291144">
    <property type="component" value="Unassembled WGS sequence"/>
</dbReference>
<dbReference type="RefSeq" id="WP_131355505.1">
    <property type="nucleotide sequence ID" value="NZ_SJKB01000004.1"/>
</dbReference>
<dbReference type="GO" id="GO:0046872">
    <property type="term" value="F:metal ion binding"/>
    <property type="evidence" value="ECO:0007669"/>
    <property type="project" value="UniProtKB-KW"/>
</dbReference>
<evidence type="ECO:0000256" key="9">
    <source>
        <dbReference type="ARBA" id="ARBA00016549"/>
    </source>
</evidence>
<feature type="binding site" evidence="18">
    <location>
        <position position="119"/>
    </location>
    <ligand>
        <name>Mg(2+)</name>
        <dbReference type="ChEBI" id="CHEBI:18420"/>
    </ligand>
</feature>
<comment type="subunit">
    <text evidence="6">Homohexamer.</text>
</comment>
<evidence type="ECO:0000256" key="3">
    <source>
        <dbReference type="ARBA" id="ARBA00001968"/>
    </source>
</evidence>
<reference evidence="19 20" key="1">
    <citation type="submission" date="2019-02" db="EMBL/GenBank/DDBJ databases">
        <title>Kribbella capetownensis sp. nov. and Kribbella speibonae sp. nov., isolated from soil.</title>
        <authorList>
            <person name="Curtis S.M."/>
            <person name="Norton I."/>
            <person name="Everest G.J."/>
            <person name="Meyers P.R."/>
        </authorList>
    </citation>
    <scope>NUCLEOTIDE SEQUENCE [LARGE SCALE GENOMIC DNA]</scope>
    <source>
        <strain evidence="19 20">NRRL B-24813</strain>
    </source>
</reference>
<evidence type="ECO:0000256" key="1">
    <source>
        <dbReference type="ARBA" id="ARBA00001342"/>
    </source>
</evidence>
<comment type="cofactor">
    <cofactor evidence="2 18">
        <name>Mg(2+)</name>
        <dbReference type="ChEBI" id="CHEBI:18420"/>
    </cofactor>
</comment>
<evidence type="ECO:0000256" key="17">
    <source>
        <dbReference type="ARBA" id="ARBA00061585"/>
    </source>
</evidence>
<dbReference type="PANTHER" id="PTHR33254">
    <property type="entry name" value="4-HYDROXY-4-METHYL-2-OXOGLUTARATE ALDOLASE 3-RELATED"/>
    <property type="match status" value="1"/>
</dbReference>
<dbReference type="Gene3D" id="3.50.30.40">
    <property type="entry name" value="Ribonuclease E inhibitor RraA/RraA-like"/>
    <property type="match status" value="1"/>
</dbReference>
<evidence type="ECO:0000256" key="12">
    <source>
        <dbReference type="ARBA" id="ARBA00023239"/>
    </source>
</evidence>
<dbReference type="GO" id="GO:0008948">
    <property type="term" value="F:oxaloacetate decarboxylase activity"/>
    <property type="evidence" value="ECO:0007669"/>
    <property type="project" value="UniProtKB-EC"/>
</dbReference>
<dbReference type="FunFam" id="3.50.30.40:FF:000002">
    <property type="entry name" value="4-carboxy-4-hydroxy-2-oxoadipate aldolase/oxaloacetate decarboxylase"/>
    <property type="match status" value="1"/>
</dbReference>
<evidence type="ECO:0000256" key="2">
    <source>
        <dbReference type="ARBA" id="ARBA00001946"/>
    </source>
</evidence>
<comment type="function">
    <text evidence="13">Catalyzes the aldol cleavage of 4-hydroxy-4-methyl-2-oxoglutarate (HMG) into 2 molecules of pyruvate. Also contains a secondary oxaloacetate (OAA) decarboxylase activity due to the common pyruvate enolate transition state formed following C-C bond cleavage in the retro-aldol and decarboxylation reactions.</text>
</comment>
<feature type="binding site" evidence="18">
    <location>
        <position position="118"/>
    </location>
    <ligand>
        <name>substrate</name>
    </ligand>
</feature>
<accession>A0A4R0L0G8</accession>
<evidence type="ECO:0000256" key="11">
    <source>
        <dbReference type="ARBA" id="ARBA00022842"/>
    </source>
</evidence>
<protein>
    <recommendedName>
        <fullName evidence="9">Putative 4-hydroxy-4-methyl-2-oxoglutarate aldolase</fullName>
        <ecNumber evidence="8">4.1.1.112</ecNumber>
        <ecNumber evidence="7">4.1.3.17</ecNumber>
    </recommendedName>
    <alternativeName>
        <fullName evidence="15">Oxaloacetate decarboxylase</fullName>
    </alternativeName>
    <alternativeName>
        <fullName evidence="14">RraA-like protein</fullName>
    </alternativeName>
</protein>
<dbReference type="CDD" id="cd16841">
    <property type="entry name" value="RraA_family"/>
    <property type="match status" value="1"/>
</dbReference>
<dbReference type="AlphaFoldDB" id="A0A4R0L0G8"/>
<dbReference type="GO" id="GO:0032787">
    <property type="term" value="P:monocarboxylic acid metabolic process"/>
    <property type="evidence" value="ECO:0007669"/>
    <property type="project" value="UniProtKB-ARBA"/>
</dbReference>
<evidence type="ECO:0000256" key="14">
    <source>
        <dbReference type="ARBA" id="ARBA00030169"/>
    </source>
</evidence>
<comment type="subunit">
    <text evidence="5">Homotrimer.</text>
</comment>
<gene>
    <name evidence="19" type="ORF">E0H73_14935</name>
</gene>
<feature type="binding site" evidence="18">
    <location>
        <begin position="96"/>
        <end position="99"/>
    </location>
    <ligand>
        <name>substrate</name>
    </ligand>
</feature>
<dbReference type="GO" id="GO:0046395">
    <property type="term" value="P:carboxylic acid catabolic process"/>
    <property type="evidence" value="ECO:0007669"/>
    <property type="project" value="UniProtKB-ARBA"/>
</dbReference>
<dbReference type="Pfam" id="PF03737">
    <property type="entry name" value="RraA-like"/>
    <property type="match status" value="1"/>
</dbReference>
<organism evidence="19 20">
    <name type="scientific">Kribbella pittospori</name>
    <dbReference type="NCBI Taxonomy" id="722689"/>
    <lineage>
        <taxon>Bacteria</taxon>
        <taxon>Bacillati</taxon>
        <taxon>Actinomycetota</taxon>
        <taxon>Actinomycetes</taxon>
        <taxon>Propionibacteriales</taxon>
        <taxon>Kribbellaceae</taxon>
        <taxon>Kribbella</taxon>
    </lineage>
</organism>
<sequence>MSSSPTVVRRITRPDPELVKTAAQYGVATLHEANRRRGLMLDIHPVVPGTRMCGPAVTSLNHAGDNLMLHAAVEVCEPGDVLVVATLSPSTHGMFGELLATQCRAQGIAGVVLDAGVRDKRDLQEMSFPVWSRAVSAAGTVKATPGWVNVPVVCGSATVQPGDLVIADDDGAMVIPRSEVAAAVEAARLREEREAANRARLQAGELSLDVNNLRPLLERLGVTYTDGC</sequence>
<dbReference type="GO" id="GO:0019336">
    <property type="term" value="P:phenol-containing compound catabolic process"/>
    <property type="evidence" value="ECO:0007669"/>
    <property type="project" value="UniProtKB-ARBA"/>
</dbReference>
<proteinExistence type="inferred from homology"/>
<evidence type="ECO:0000256" key="4">
    <source>
        <dbReference type="ARBA" id="ARBA00008621"/>
    </source>
</evidence>
<dbReference type="EMBL" id="SJKB01000004">
    <property type="protein sequence ID" value="TCC62015.1"/>
    <property type="molecule type" value="Genomic_DNA"/>
</dbReference>
<comment type="catalytic activity">
    <reaction evidence="16">
        <text>oxaloacetate + H(+) = pyruvate + CO2</text>
        <dbReference type="Rhea" id="RHEA:15641"/>
        <dbReference type="ChEBI" id="CHEBI:15361"/>
        <dbReference type="ChEBI" id="CHEBI:15378"/>
        <dbReference type="ChEBI" id="CHEBI:16452"/>
        <dbReference type="ChEBI" id="CHEBI:16526"/>
        <dbReference type="EC" id="4.1.1.112"/>
    </reaction>
</comment>
<evidence type="ECO:0000256" key="10">
    <source>
        <dbReference type="ARBA" id="ARBA00022723"/>
    </source>
</evidence>
<evidence type="ECO:0000256" key="6">
    <source>
        <dbReference type="ARBA" id="ARBA00011643"/>
    </source>
</evidence>
<dbReference type="InterPro" id="IPR005493">
    <property type="entry name" value="RraA/RraA-like"/>
</dbReference>
<evidence type="ECO:0000256" key="13">
    <source>
        <dbReference type="ARBA" id="ARBA00025046"/>
    </source>
</evidence>
<comment type="similarity">
    <text evidence="17">Belongs to the LigK/PcmE family.</text>
</comment>
<evidence type="ECO:0000256" key="7">
    <source>
        <dbReference type="ARBA" id="ARBA00012213"/>
    </source>
</evidence>
<name>A0A4R0L0G8_9ACTN</name>
<evidence type="ECO:0000256" key="18">
    <source>
        <dbReference type="PIRSR" id="PIRSR605493-1"/>
    </source>
</evidence>
<dbReference type="PANTHER" id="PTHR33254:SF16">
    <property type="entry name" value="BLR3842 PROTEIN"/>
    <property type="match status" value="1"/>
</dbReference>